<dbReference type="OrthoDB" id="10416729at2759"/>
<sequence>MCFGQTSQTSEVAIPARQTSSQWASGKEKSKIPTTVNRNPTTLKPKDDDYGESMGLSMHAKHQKMIREAYPEGNVPEELKTFKETGMCQGALGGPVGGGVGMAMSSGI</sequence>
<dbReference type="Proteomes" id="UP000664132">
    <property type="component" value="Unassembled WGS sequence"/>
</dbReference>
<keyword evidence="3" id="KW-1185">Reference proteome</keyword>
<feature type="compositionally biased region" description="Polar residues" evidence="1">
    <location>
        <begin position="1"/>
        <end position="24"/>
    </location>
</feature>
<accession>A0A8H7T4L0</accession>
<gene>
    <name evidence="2" type="ORF">IFR04_014584</name>
</gene>
<organism evidence="2 3">
    <name type="scientific">Cadophora malorum</name>
    <dbReference type="NCBI Taxonomy" id="108018"/>
    <lineage>
        <taxon>Eukaryota</taxon>
        <taxon>Fungi</taxon>
        <taxon>Dikarya</taxon>
        <taxon>Ascomycota</taxon>
        <taxon>Pezizomycotina</taxon>
        <taxon>Leotiomycetes</taxon>
        <taxon>Helotiales</taxon>
        <taxon>Ploettnerulaceae</taxon>
        <taxon>Cadophora</taxon>
    </lineage>
</organism>
<reference evidence="2" key="1">
    <citation type="submission" date="2021-02" db="EMBL/GenBank/DDBJ databases">
        <title>Genome sequence Cadophora malorum strain M34.</title>
        <authorList>
            <person name="Stefanovic E."/>
            <person name="Vu D."/>
            <person name="Scully C."/>
            <person name="Dijksterhuis J."/>
            <person name="Roader J."/>
            <person name="Houbraken J."/>
        </authorList>
    </citation>
    <scope>NUCLEOTIDE SEQUENCE</scope>
    <source>
        <strain evidence="2">M34</strain>
    </source>
</reference>
<feature type="region of interest" description="Disordered" evidence="1">
    <location>
        <begin position="1"/>
        <end position="53"/>
    </location>
</feature>
<evidence type="ECO:0000256" key="1">
    <source>
        <dbReference type="SAM" id="MobiDB-lite"/>
    </source>
</evidence>
<protein>
    <submittedName>
        <fullName evidence="2">Uncharacterized protein</fullName>
    </submittedName>
</protein>
<proteinExistence type="predicted"/>
<dbReference type="AlphaFoldDB" id="A0A8H7T4L0"/>
<feature type="compositionally biased region" description="Polar residues" evidence="1">
    <location>
        <begin position="32"/>
        <end position="42"/>
    </location>
</feature>
<evidence type="ECO:0000313" key="3">
    <source>
        <dbReference type="Proteomes" id="UP000664132"/>
    </source>
</evidence>
<dbReference type="EMBL" id="JAFJYH010000392">
    <property type="protein sequence ID" value="KAG4412283.1"/>
    <property type="molecule type" value="Genomic_DNA"/>
</dbReference>
<comment type="caution">
    <text evidence="2">The sequence shown here is derived from an EMBL/GenBank/DDBJ whole genome shotgun (WGS) entry which is preliminary data.</text>
</comment>
<evidence type="ECO:0000313" key="2">
    <source>
        <dbReference type="EMBL" id="KAG4412283.1"/>
    </source>
</evidence>
<name>A0A8H7T4L0_9HELO</name>